<comment type="similarity">
    <text evidence="3">Belongs to the SmpB family.</text>
</comment>
<dbReference type="InterPro" id="IPR000037">
    <property type="entry name" value="SsrA-bd_prot"/>
</dbReference>
<dbReference type="HAMAP" id="MF_00023">
    <property type="entry name" value="SmpB"/>
    <property type="match status" value="1"/>
</dbReference>
<keyword evidence="6" id="KW-1185">Reference proteome</keyword>
<protein>
    <recommendedName>
        <fullName evidence="3">SsrA-binding protein</fullName>
    </recommendedName>
    <alternativeName>
        <fullName evidence="3">Small protein B</fullName>
    </alternativeName>
</protein>
<evidence type="ECO:0000256" key="1">
    <source>
        <dbReference type="ARBA" id="ARBA00022490"/>
    </source>
</evidence>
<organism evidence="5 6">
    <name type="scientific">Zemynaea arenosa</name>
    <dbReference type="NCBI Taxonomy" id="2561931"/>
    <lineage>
        <taxon>Bacteria</taxon>
        <taxon>Pseudomonadati</taxon>
        <taxon>Pseudomonadota</taxon>
        <taxon>Betaproteobacteria</taxon>
        <taxon>Burkholderiales</taxon>
        <taxon>Oxalobacteraceae</taxon>
        <taxon>Telluria group</taxon>
        <taxon>Zemynaea</taxon>
    </lineage>
</organism>
<dbReference type="GO" id="GO:0003723">
    <property type="term" value="F:RNA binding"/>
    <property type="evidence" value="ECO:0007669"/>
    <property type="project" value="UniProtKB-UniRule"/>
</dbReference>
<dbReference type="InterPro" id="IPR023620">
    <property type="entry name" value="SmpB"/>
</dbReference>
<keyword evidence="1 3" id="KW-0963">Cytoplasm</keyword>
<dbReference type="RefSeq" id="WP_135207596.1">
    <property type="nucleotide sequence ID" value="NZ_SPVF01000157.1"/>
</dbReference>
<name>A0A4Y9SDA2_9BURK</name>
<reference evidence="5 6" key="1">
    <citation type="submission" date="2019-03" db="EMBL/GenBank/DDBJ databases">
        <title>Draft Genome Sequence of Massilia arenosa sp. nov., a Novel Massilia Species Isolated from a Sandy-loam Maize Soil.</title>
        <authorList>
            <person name="Raths R."/>
            <person name="Peta V."/>
            <person name="Bucking H."/>
        </authorList>
    </citation>
    <scope>NUCLEOTIDE SEQUENCE [LARGE SCALE GENOMIC DNA]</scope>
    <source>
        <strain evidence="5 6">MC02</strain>
    </source>
</reference>
<sequence length="149" mass="17112">MSIVDNKKAFHDFFIEDRYEAGLVLEGWEVKAIREGRVQIKEAYIIKKGDELFLFGAHISVLPTATSWIKPEAVRTRKLLLHRGELDKLIGKVDRSGYTIVPLNLHYKGGRVKCEIGLAKGKKQHDKRATDKERDAKREVANAMKQNRR</sequence>
<evidence type="ECO:0000256" key="4">
    <source>
        <dbReference type="SAM" id="MobiDB-lite"/>
    </source>
</evidence>
<dbReference type="NCBIfam" id="TIGR00086">
    <property type="entry name" value="smpB"/>
    <property type="match status" value="1"/>
</dbReference>
<comment type="function">
    <text evidence="3">Required for rescue of stalled ribosomes mediated by trans-translation. Binds to transfer-messenger RNA (tmRNA), required for stable association of tmRNA with ribosomes. tmRNA and SmpB together mimic tRNA shape, replacing the anticodon stem-loop with SmpB. tmRNA is encoded by the ssrA gene; the 2 termini fold to resemble tRNA(Ala) and it encodes a 'tag peptide', a short internal open reading frame. During trans-translation Ala-aminoacylated tmRNA acts like a tRNA, entering the A-site of stalled ribosomes, displacing the stalled mRNA. The ribosome then switches to translate the ORF on the tmRNA; the nascent peptide is terminated with the 'tag peptide' encoded by the tmRNA and targeted for degradation. The ribosome is freed to recommence translation, which seems to be the essential function of trans-translation.</text>
</comment>
<dbReference type="GO" id="GO:0070929">
    <property type="term" value="P:trans-translation"/>
    <property type="evidence" value="ECO:0007669"/>
    <property type="project" value="UniProtKB-UniRule"/>
</dbReference>
<dbReference type="AlphaFoldDB" id="A0A4Y9SDA2"/>
<dbReference type="SUPFAM" id="SSF74982">
    <property type="entry name" value="Small protein B (SmpB)"/>
    <property type="match status" value="1"/>
</dbReference>
<dbReference type="EMBL" id="SPVF01000157">
    <property type="protein sequence ID" value="TFW18762.1"/>
    <property type="molecule type" value="Genomic_DNA"/>
</dbReference>
<feature type="region of interest" description="Disordered" evidence="4">
    <location>
        <begin position="122"/>
        <end position="149"/>
    </location>
</feature>
<dbReference type="Gene3D" id="2.40.280.10">
    <property type="match status" value="1"/>
</dbReference>
<dbReference type="GO" id="GO:0005829">
    <property type="term" value="C:cytosol"/>
    <property type="evidence" value="ECO:0007669"/>
    <property type="project" value="TreeGrafter"/>
</dbReference>
<dbReference type="GO" id="GO:0070930">
    <property type="term" value="P:trans-translation-dependent protein tagging"/>
    <property type="evidence" value="ECO:0007669"/>
    <property type="project" value="TreeGrafter"/>
</dbReference>
<proteinExistence type="inferred from homology"/>
<evidence type="ECO:0000313" key="5">
    <source>
        <dbReference type="EMBL" id="TFW18762.1"/>
    </source>
</evidence>
<dbReference type="Proteomes" id="UP000298438">
    <property type="component" value="Unassembled WGS sequence"/>
</dbReference>
<keyword evidence="2 3" id="KW-0694">RNA-binding</keyword>
<evidence type="ECO:0000256" key="3">
    <source>
        <dbReference type="HAMAP-Rule" id="MF_00023"/>
    </source>
</evidence>
<evidence type="ECO:0000256" key="2">
    <source>
        <dbReference type="ARBA" id="ARBA00022884"/>
    </source>
</evidence>
<dbReference type="Pfam" id="PF01668">
    <property type="entry name" value="SmpB"/>
    <property type="match status" value="1"/>
</dbReference>
<comment type="subcellular location">
    <subcellularLocation>
        <location evidence="3">Cytoplasm</location>
    </subcellularLocation>
    <text evidence="3">The tmRNA-SmpB complex associates with stalled 70S ribosomes.</text>
</comment>
<dbReference type="OrthoDB" id="9805462at2"/>
<feature type="compositionally biased region" description="Basic and acidic residues" evidence="4">
    <location>
        <begin position="127"/>
        <end position="140"/>
    </location>
</feature>
<dbReference type="PANTHER" id="PTHR30308:SF2">
    <property type="entry name" value="SSRA-BINDING PROTEIN"/>
    <property type="match status" value="1"/>
</dbReference>
<dbReference type="CDD" id="cd09294">
    <property type="entry name" value="SmpB"/>
    <property type="match status" value="1"/>
</dbReference>
<dbReference type="InterPro" id="IPR020081">
    <property type="entry name" value="SsrA-bd_prot_CS"/>
</dbReference>
<accession>A0A4Y9SDA2</accession>
<gene>
    <name evidence="3 5" type="primary">smpB</name>
    <name evidence="5" type="ORF">E4L96_12695</name>
</gene>
<dbReference type="NCBIfam" id="NF003843">
    <property type="entry name" value="PRK05422.1"/>
    <property type="match status" value="1"/>
</dbReference>
<dbReference type="PROSITE" id="PS01317">
    <property type="entry name" value="SSRP"/>
    <property type="match status" value="1"/>
</dbReference>
<evidence type="ECO:0000313" key="6">
    <source>
        <dbReference type="Proteomes" id="UP000298438"/>
    </source>
</evidence>
<comment type="caution">
    <text evidence="5">The sequence shown here is derived from an EMBL/GenBank/DDBJ whole genome shotgun (WGS) entry which is preliminary data.</text>
</comment>
<dbReference type="PANTHER" id="PTHR30308">
    <property type="entry name" value="TMRNA-BINDING COMPONENT OF TRANS-TRANSLATION TAGGING COMPLEX"/>
    <property type="match status" value="1"/>
</dbReference>